<feature type="domain" description="Plastid division protein CDP1-like 1st alpha solenoid" evidence="5">
    <location>
        <begin position="860"/>
        <end position="948"/>
    </location>
</feature>
<feature type="region of interest" description="Disordered" evidence="1">
    <location>
        <begin position="1"/>
        <end position="33"/>
    </location>
</feature>
<evidence type="ECO:0000259" key="5">
    <source>
        <dbReference type="Pfam" id="PF25515"/>
    </source>
</evidence>
<organism evidence="6 7">
    <name type="scientific">Micractinium conductrix</name>
    <dbReference type="NCBI Taxonomy" id="554055"/>
    <lineage>
        <taxon>Eukaryota</taxon>
        <taxon>Viridiplantae</taxon>
        <taxon>Chlorophyta</taxon>
        <taxon>core chlorophytes</taxon>
        <taxon>Trebouxiophyceae</taxon>
        <taxon>Chlorellales</taxon>
        <taxon>Chlorellaceae</taxon>
        <taxon>Chlorella clade</taxon>
        <taxon>Micractinium</taxon>
    </lineage>
</organism>
<evidence type="ECO:0000259" key="3">
    <source>
        <dbReference type="Pfam" id="PF13355"/>
    </source>
</evidence>
<feature type="transmembrane region" description="Helical" evidence="2">
    <location>
        <begin position="427"/>
        <end position="446"/>
    </location>
</feature>
<feature type="compositionally biased region" description="Low complexity" evidence="1">
    <location>
        <begin position="170"/>
        <end position="183"/>
    </location>
</feature>
<evidence type="ECO:0000256" key="1">
    <source>
        <dbReference type="SAM" id="MobiDB-lite"/>
    </source>
</evidence>
<gene>
    <name evidence="6" type="ORF">C2E20_7697</name>
</gene>
<dbReference type="PANTHER" id="PTHR33925">
    <property type="entry name" value="PLASTID DIVISION PROTEIN CDP1, CHLOROPLASTIC-RELATED"/>
    <property type="match status" value="1"/>
</dbReference>
<dbReference type="InterPro" id="IPR044685">
    <property type="entry name" value="CPD1-like"/>
</dbReference>
<sequence length="1514" mass="159325">MTEPDGAGEDVASHVGQPVPLPPPQKAQAPAAQGHTVAQRPLVVVLLLATGTQLLLAMYGLLSRYVQIEPVQPVPALSLVITNLIGEATMLALHLLPTLLLRLWRSRKLHSHKPALPLHAPGRAGSDGSSADTPPAEPHEGAGGSEGSADELESGIATPDEPLQSGSSEPAGAARPRPAAAASTLRPPVAMLRGLSRKMERWEAGGRPQLRRRLALCCITAGFMGTCSLQILAPGFVDVSIVQLTTQWTTLLIALTQAALLRQRLPRAFWVACPAMLAGACMVIVPAVGQNVAGSLNTARGWWGFGMAVGALMSTVFYYTMLQATRHMGFSAVHLQHYMNCASVLFFTCLSLPLDGAAWGCQFAGWVAKDWLALVGLSTAAYLGSGMLMQVCVWKLGAPTAAMFFGLRLVFAVVLSTPILGSTVIQMGLQIAGVVITALAVTGYAFSQWWVAVRLRKIKPMPPMPALRLVVVANLIAEAAMVAFHLLPVLLLRLWCWHKLRSQALPLPLHAPGGDKPGSSAGKPPAKQLGSGSSEGSCGELACGAASEPAGAIKPRPAAAASTLRPPVAMLRGLSRKMERWEAGGRPQLRRRLALCCITAGFVSTCSLHFLAPGFVDVSIVQLCALFIPLGIALVQAALLRVPLPRAFYFACPTMLAGACMIIIPSVKQTVAGSLNTARGWLGFGMAVGQMLSTVFYYTMLQATRHMGFSAVHLQHYMNCASVLFFTCLSLPLDGAAWGCQFAGWVAKDWLALVCVWKLGAPTAAMFFGLRLVFAVVLSTPILGSTVIQTGLQLLGLEDATLLLGPQIEAAYDDLLNTPLEEGYSELARLGKEKLLFAARERLRAVRGRTALLSASVAVEPLLLAGAMALLHQVRQYDTVIALSEEGAALGTRDIRSSSRDTLKHFEQDMALATALAQCGLADRALKSGQAALAWARLGEALDLLTDASGPAAAGGRSAVLPGRGTGGEASTNGRAALAPRLQADIRAALAEHHPEAVADYLQHVTLDRADFDLRAREVAALRRWVAAPGTAGRRPDGQPVCTAEYMERVLPHLTAGELCSLYDWEWLAAGADPARCPWYFPGLLKRAALAHLVAGFAERRPLLVRTAQKLFGTVKKTGDDVSLALAMCHLLLGNAAAALKLLEEDEVKQQQAVAAARRHKKGRGGSGGAAEAAGGAFVGTGRPGQGGADLRPGLAAFAAWWMSAVAYPEFQDTGMGAAPRPDLGAYFEEPRVQAFLAAQDGRPSGSGGMLSLLSSARSALAARFAGGPSAAESTASSAASELPPQLRRQGFLPLPLSAARTLQALAGAAALAVGVWLGVGMRAQGSGGAAAWPGGLWPGQPGVPPEAAQAAADIGLPPGALRMEQQLSERWAQQQREQQQAAAEQQRRQQEEAAQQQAAASAAAAARQQDAGPVAAAPQQQQQRKAVEALSQSAAEKLVKQWLRAKADAMGPRHKTEQLPQVERVDGSSYNAASGGGHVTVLARVSESAELWAAGGGQEGDSYDTTYEVEYAL</sequence>
<keyword evidence="2" id="KW-0472">Membrane</keyword>
<dbReference type="Proteomes" id="UP000239649">
    <property type="component" value="Unassembled WGS sequence"/>
</dbReference>
<dbReference type="Pfam" id="PF25515">
    <property type="entry name" value="Arm_PDR"/>
    <property type="match status" value="1"/>
</dbReference>
<name>A0A2P6V3N5_9CHLO</name>
<feature type="transmembrane region" description="Helical" evidence="2">
    <location>
        <begin position="618"/>
        <end position="640"/>
    </location>
</feature>
<feature type="transmembrane region" description="Helical" evidence="2">
    <location>
        <begin position="42"/>
        <end position="62"/>
    </location>
</feature>
<dbReference type="STRING" id="554055.A0A2P6V3N5"/>
<feature type="transmembrane region" description="Helical" evidence="2">
    <location>
        <begin position="371"/>
        <end position="389"/>
    </location>
</feature>
<keyword evidence="2" id="KW-1133">Transmembrane helix</keyword>
<accession>A0A2P6V3N5</accession>
<dbReference type="Pfam" id="PF13355">
    <property type="entry name" value="ARC6-like_IMS"/>
    <property type="match status" value="1"/>
</dbReference>
<evidence type="ECO:0000313" key="6">
    <source>
        <dbReference type="EMBL" id="PSC68685.1"/>
    </source>
</evidence>
<dbReference type="PANTHER" id="PTHR33925:SF1">
    <property type="entry name" value="PROTEIN ACCUMULATION AND REPLICATION OF CHLOROPLASTS 6, CHLOROPLASTIC"/>
    <property type="match status" value="1"/>
</dbReference>
<feature type="transmembrane region" description="Helical" evidence="2">
    <location>
        <begin position="214"/>
        <end position="233"/>
    </location>
</feature>
<proteinExistence type="predicted"/>
<dbReference type="OrthoDB" id="512200at2759"/>
<feature type="region of interest" description="Disordered" evidence="1">
    <location>
        <begin position="114"/>
        <end position="183"/>
    </location>
</feature>
<reference evidence="6 7" key="1">
    <citation type="journal article" date="2018" name="Plant J.">
        <title>Genome sequences of Chlorella sorokiniana UTEX 1602 and Micractinium conductrix SAG 241.80: implications to maltose excretion by a green alga.</title>
        <authorList>
            <person name="Arriola M.B."/>
            <person name="Velmurugan N."/>
            <person name="Zhang Y."/>
            <person name="Plunkett M.H."/>
            <person name="Hondzo H."/>
            <person name="Barney B.M."/>
        </authorList>
    </citation>
    <scope>NUCLEOTIDE SEQUENCE [LARGE SCALE GENOMIC DNA]</scope>
    <source>
        <strain evidence="6 7">SAG 241.80</strain>
    </source>
</reference>
<evidence type="ECO:0000256" key="2">
    <source>
        <dbReference type="SAM" id="Phobius"/>
    </source>
</evidence>
<feature type="transmembrane region" description="Helical" evidence="2">
    <location>
        <begin position="647"/>
        <end position="667"/>
    </location>
</feature>
<dbReference type="InterPro" id="IPR025344">
    <property type="entry name" value="CDP1-like_IMS"/>
</dbReference>
<feature type="transmembrane region" description="Helical" evidence="2">
    <location>
        <begin position="466"/>
        <end position="492"/>
    </location>
</feature>
<feature type="region of interest" description="Disordered" evidence="1">
    <location>
        <begin position="511"/>
        <end position="534"/>
    </location>
</feature>
<keyword evidence="2" id="KW-0812">Transmembrane</keyword>
<dbReference type="InterPro" id="IPR057137">
    <property type="entry name" value="CDP1-like_a_solenoid_2"/>
</dbReference>
<feature type="domain" description="Plastid division protein CDP1-like IMS" evidence="3">
    <location>
        <begin position="1436"/>
        <end position="1463"/>
    </location>
</feature>
<feature type="transmembrane region" description="Helical" evidence="2">
    <location>
        <begin position="301"/>
        <end position="321"/>
    </location>
</feature>
<evidence type="ECO:0000313" key="7">
    <source>
        <dbReference type="Proteomes" id="UP000239649"/>
    </source>
</evidence>
<feature type="domain" description="Plastid division protein CDP1-like 2nd alpha solenoid" evidence="4">
    <location>
        <begin position="1087"/>
        <end position="1152"/>
    </location>
</feature>
<feature type="transmembrane region" description="Helical" evidence="2">
    <location>
        <begin position="268"/>
        <end position="289"/>
    </location>
</feature>
<feature type="transmembrane region" description="Helical" evidence="2">
    <location>
        <begin position="401"/>
        <end position="420"/>
    </location>
</feature>
<dbReference type="EMBL" id="LHPF02000034">
    <property type="protein sequence ID" value="PSC68685.1"/>
    <property type="molecule type" value="Genomic_DNA"/>
</dbReference>
<comment type="caution">
    <text evidence="6">The sequence shown here is derived from an EMBL/GenBank/DDBJ whole genome shotgun (WGS) entry which is preliminary data.</text>
</comment>
<dbReference type="Pfam" id="PF23468">
    <property type="entry name" value="ARC6"/>
    <property type="match status" value="1"/>
</dbReference>
<feature type="region of interest" description="Disordered" evidence="1">
    <location>
        <begin position="950"/>
        <end position="973"/>
    </location>
</feature>
<protein>
    <submittedName>
        <fullName evidence="6">Molecular chaperone</fullName>
    </submittedName>
</protein>
<feature type="compositionally biased region" description="Low complexity" evidence="1">
    <location>
        <begin position="1393"/>
        <end position="1425"/>
    </location>
</feature>
<feature type="transmembrane region" description="Helical" evidence="2">
    <location>
        <begin position="239"/>
        <end position="261"/>
    </location>
</feature>
<feature type="transmembrane region" description="Helical" evidence="2">
    <location>
        <begin position="74"/>
        <end position="101"/>
    </location>
</feature>
<feature type="transmembrane region" description="Helical" evidence="2">
    <location>
        <begin position="679"/>
        <end position="699"/>
    </location>
</feature>
<evidence type="ECO:0000259" key="4">
    <source>
        <dbReference type="Pfam" id="PF23468"/>
    </source>
</evidence>
<keyword evidence="7" id="KW-1185">Reference proteome</keyword>
<feature type="transmembrane region" description="Helical" evidence="2">
    <location>
        <begin position="593"/>
        <end position="612"/>
    </location>
</feature>
<feature type="non-terminal residue" evidence="6">
    <location>
        <position position="1514"/>
    </location>
</feature>
<feature type="region of interest" description="Disordered" evidence="1">
    <location>
        <begin position="1370"/>
        <end position="1429"/>
    </location>
</feature>
<dbReference type="InterPro" id="IPR058032">
    <property type="entry name" value="CDP1-like_a_solenoid_1"/>
</dbReference>
<feature type="compositionally biased region" description="Low complexity" evidence="1">
    <location>
        <begin position="1373"/>
        <end position="1385"/>
    </location>
</feature>
<feature type="compositionally biased region" description="Low complexity" evidence="1">
    <location>
        <begin position="950"/>
        <end position="959"/>
    </location>
</feature>